<dbReference type="AlphaFoldDB" id="A0A835BUL9"/>
<proteinExistence type="predicted"/>
<accession>A0A835BUL9</accession>
<gene>
    <name evidence="1" type="ORF">HU200_028511</name>
</gene>
<reference evidence="1" key="1">
    <citation type="submission" date="2020-07" db="EMBL/GenBank/DDBJ databases">
        <title>Genome sequence and genetic diversity analysis of an under-domesticated orphan crop, white fonio (Digitaria exilis).</title>
        <authorList>
            <person name="Bennetzen J.L."/>
            <person name="Chen S."/>
            <person name="Ma X."/>
            <person name="Wang X."/>
            <person name="Yssel A.E.J."/>
            <person name="Chaluvadi S.R."/>
            <person name="Johnson M."/>
            <person name="Gangashetty P."/>
            <person name="Hamidou F."/>
            <person name="Sanogo M.D."/>
            <person name="Zwaenepoel A."/>
            <person name="Wallace J."/>
            <person name="Van De Peer Y."/>
            <person name="Van Deynze A."/>
        </authorList>
    </citation>
    <scope>NUCLEOTIDE SEQUENCE</scope>
    <source>
        <tissue evidence="1">Leaves</tissue>
    </source>
</reference>
<protein>
    <submittedName>
        <fullName evidence="1">Uncharacterized protein</fullName>
    </submittedName>
</protein>
<dbReference type="OrthoDB" id="1849062at2759"/>
<keyword evidence="2" id="KW-1185">Reference proteome</keyword>
<dbReference type="EMBL" id="JACEFO010001742">
    <property type="protein sequence ID" value="KAF8712743.1"/>
    <property type="molecule type" value="Genomic_DNA"/>
</dbReference>
<dbReference type="Proteomes" id="UP000636709">
    <property type="component" value="Unassembled WGS sequence"/>
</dbReference>
<comment type="caution">
    <text evidence="1">The sequence shown here is derived from an EMBL/GenBank/DDBJ whole genome shotgun (WGS) entry which is preliminary data.</text>
</comment>
<organism evidence="1 2">
    <name type="scientific">Digitaria exilis</name>
    <dbReference type="NCBI Taxonomy" id="1010633"/>
    <lineage>
        <taxon>Eukaryota</taxon>
        <taxon>Viridiplantae</taxon>
        <taxon>Streptophyta</taxon>
        <taxon>Embryophyta</taxon>
        <taxon>Tracheophyta</taxon>
        <taxon>Spermatophyta</taxon>
        <taxon>Magnoliopsida</taxon>
        <taxon>Liliopsida</taxon>
        <taxon>Poales</taxon>
        <taxon>Poaceae</taxon>
        <taxon>PACMAD clade</taxon>
        <taxon>Panicoideae</taxon>
        <taxon>Panicodae</taxon>
        <taxon>Paniceae</taxon>
        <taxon>Anthephorinae</taxon>
        <taxon>Digitaria</taxon>
    </lineage>
</organism>
<name>A0A835BUL9_9POAL</name>
<evidence type="ECO:0000313" key="1">
    <source>
        <dbReference type="EMBL" id="KAF8712743.1"/>
    </source>
</evidence>
<evidence type="ECO:0000313" key="2">
    <source>
        <dbReference type="Proteomes" id="UP000636709"/>
    </source>
</evidence>
<sequence length="120" mass="13485">MGEKFLLGIVRLSEGDSSQRIDDQSGSRHLLGLLRFTKVGGMREKNYTVEIGVVLAPITERCGTGATCSAELSPLFLSEVTACWIMEALCLRLKLGFLYMMWRRDNKENPYTRACFAASW</sequence>